<name>A0AAV7MV21_PLEWA</name>
<evidence type="ECO:0000256" key="1">
    <source>
        <dbReference type="SAM" id="MobiDB-lite"/>
    </source>
</evidence>
<feature type="compositionally biased region" description="Polar residues" evidence="1">
    <location>
        <begin position="144"/>
        <end position="160"/>
    </location>
</feature>
<feature type="region of interest" description="Disordered" evidence="1">
    <location>
        <begin position="1"/>
        <end position="81"/>
    </location>
</feature>
<comment type="caution">
    <text evidence="2">The sequence shown here is derived from an EMBL/GenBank/DDBJ whole genome shotgun (WGS) entry which is preliminary data.</text>
</comment>
<organism evidence="2 3">
    <name type="scientific">Pleurodeles waltl</name>
    <name type="common">Iberian ribbed newt</name>
    <dbReference type="NCBI Taxonomy" id="8319"/>
    <lineage>
        <taxon>Eukaryota</taxon>
        <taxon>Metazoa</taxon>
        <taxon>Chordata</taxon>
        <taxon>Craniata</taxon>
        <taxon>Vertebrata</taxon>
        <taxon>Euteleostomi</taxon>
        <taxon>Amphibia</taxon>
        <taxon>Batrachia</taxon>
        <taxon>Caudata</taxon>
        <taxon>Salamandroidea</taxon>
        <taxon>Salamandridae</taxon>
        <taxon>Pleurodelinae</taxon>
        <taxon>Pleurodeles</taxon>
    </lineage>
</organism>
<dbReference type="EMBL" id="JANPWB010000013">
    <property type="protein sequence ID" value="KAJ1107009.1"/>
    <property type="molecule type" value="Genomic_DNA"/>
</dbReference>
<dbReference type="Proteomes" id="UP001066276">
    <property type="component" value="Chromosome 9"/>
</dbReference>
<evidence type="ECO:0000313" key="3">
    <source>
        <dbReference type="Proteomes" id="UP001066276"/>
    </source>
</evidence>
<feature type="region of interest" description="Disordered" evidence="1">
    <location>
        <begin position="109"/>
        <end position="160"/>
    </location>
</feature>
<sequence length="160" mass="17572">MEKNGKKCNSTRAVPPWRRQAQKSKRQHWPPRHQRRGVVTVQQHSWGAEDTNRSTGYRKRKKPPSGTHPRKTPAAKPKTCFPRMFGNIASQAGSQASVRLPAATARLPAVKLAGRPCKQTALKTTTPRGSAGPKRQPAIPPWSPGSQHPGQQGSAQRPQS</sequence>
<protein>
    <submittedName>
        <fullName evidence="2">Uncharacterized protein</fullName>
    </submittedName>
</protein>
<evidence type="ECO:0000313" key="2">
    <source>
        <dbReference type="EMBL" id="KAJ1107009.1"/>
    </source>
</evidence>
<gene>
    <name evidence="2" type="ORF">NDU88_004406</name>
</gene>
<keyword evidence="3" id="KW-1185">Reference proteome</keyword>
<proteinExistence type="predicted"/>
<reference evidence="2" key="1">
    <citation type="journal article" date="2022" name="bioRxiv">
        <title>Sequencing and chromosome-scale assembly of the giantPleurodeles waltlgenome.</title>
        <authorList>
            <person name="Brown T."/>
            <person name="Elewa A."/>
            <person name="Iarovenko S."/>
            <person name="Subramanian E."/>
            <person name="Araus A.J."/>
            <person name="Petzold A."/>
            <person name="Susuki M."/>
            <person name="Suzuki K.-i.T."/>
            <person name="Hayashi T."/>
            <person name="Toyoda A."/>
            <person name="Oliveira C."/>
            <person name="Osipova E."/>
            <person name="Leigh N.D."/>
            <person name="Simon A."/>
            <person name="Yun M.H."/>
        </authorList>
    </citation>
    <scope>NUCLEOTIDE SEQUENCE</scope>
    <source>
        <strain evidence="2">20211129_DDA</strain>
        <tissue evidence="2">Liver</tissue>
    </source>
</reference>
<feature type="compositionally biased region" description="Basic residues" evidence="1">
    <location>
        <begin position="56"/>
        <end position="73"/>
    </location>
</feature>
<dbReference type="AlphaFoldDB" id="A0AAV7MV21"/>
<accession>A0AAV7MV21</accession>
<feature type="compositionally biased region" description="Basic residues" evidence="1">
    <location>
        <begin position="20"/>
        <end position="36"/>
    </location>
</feature>